<dbReference type="Proteomes" id="UP000029981">
    <property type="component" value="Chromosome 3"/>
</dbReference>
<accession>A0A0A0LAV5</accession>
<keyword evidence="2" id="KW-1185">Reference proteome</keyword>
<dbReference type="AlphaFoldDB" id="A0A0A0LAV5"/>
<proteinExistence type="predicted"/>
<sequence>MTYRLIENVRQCLDQRIQVLKVKPELPFKFLLCSFTLETACVPNQNVYSSSNKIQLYYSVIIDVRTCLLHLLADIHRAPGVQHVNIDKITETAQILIHHISFFELQCQNNIQSLRRLHQEEDT</sequence>
<reference evidence="1 2" key="3">
    <citation type="journal article" date="2010" name="BMC Genomics">
        <title>Transcriptome sequencing and comparative analysis of cucumber flowers with different sex types.</title>
        <authorList>
            <person name="Guo S."/>
            <person name="Zheng Y."/>
            <person name="Joung J.G."/>
            <person name="Liu S."/>
            <person name="Zhang Z."/>
            <person name="Crasta O.R."/>
            <person name="Sobral B.W."/>
            <person name="Xu Y."/>
            <person name="Huang S."/>
            <person name="Fei Z."/>
        </authorList>
    </citation>
    <scope>NUCLEOTIDE SEQUENCE [LARGE SCALE GENOMIC DNA]</scope>
    <source>
        <strain evidence="2">cv. 9930</strain>
    </source>
</reference>
<evidence type="ECO:0000313" key="1">
    <source>
        <dbReference type="EMBL" id="KGN58943.1"/>
    </source>
</evidence>
<organism evidence="1 2">
    <name type="scientific">Cucumis sativus</name>
    <name type="common">Cucumber</name>
    <dbReference type="NCBI Taxonomy" id="3659"/>
    <lineage>
        <taxon>Eukaryota</taxon>
        <taxon>Viridiplantae</taxon>
        <taxon>Streptophyta</taxon>
        <taxon>Embryophyta</taxon>
        <taxon>Tracheophyta</taxon>
        <taxon>Spermatophyta</taxon>
        <taxon>Magnoliopsida</taxon>
        <taxon>eudicotyledons</taxon>
        <taxon>Gunneridae</taxon>
        <taxon>Pentapetalae</taxon>
        <taxon>rosids</taxon>
        <taxon>fabids</taxon>
        <taxon>Cucurbitales</taxon>
        <taxon>Cucurbitaceae</taxon>
        <taxon>Benincaseae</taxon>
        <taxon>Cucumis</taxon>
    </lineage>
</organism>
<protein>
    <submittedName>
        <fullName evidence="1">Uncharacterized protein</fullName>
    </submittedName>
</protein>
<name>A0A0A0LAV5_CUCSA</name>
<gene>
    <name evidence="1" type="ORF">Csa_3G736905</name>
</gene>
<dbReference type="Gramene" id="KGN58943">
    <property type="protein sequence ID" value="KGN58943"/>
    <property type="gene ID" value="Csa_3G736905"/>
</dbReference>
<dbReference type="EMBL" id="CM002924">
    <property type="protein sequence ID" value="KGN58943.1"/>
    <property type="molecule type" value="Genomic_DNA"/>
</dbReference>
<evidence type="ECO:0000313" key="2">
    <source>
        <dbReference type="Proteomes" id="UP000029981"/>
    </source>
</evidence>
<reference evidence="1 2" key="1">
    <citation type="journal article" date="2009" name="Nat. Genet.">
        <title>The genome of the cucumber, Cucumis sativus L.</title>
        <authorList>
            <person name="Huang S."/>
            <person name="Li R."/>
            <person name="Zhang Z."/>
            <person name="Li L."/>
            <person name="Gu X."/>
            <person name="Fan W."/>
            <person name="Lucas W.J."/>
            <person name="Wang X."/>
            <person name="Xie B."/>
            <person name="Ni P."/>
            <person name="Ren Y."/>
            <person name="Zhu H."/>
            <person name="Li J."/>
            <person name="Lin K."/>
            <person name="Jin W."/>
            <person name="Fei Z."/>
            <person name="Li G."/>
            <person name="Staub J."/>
            <person name="Kilian A."/>
            <person name="van der Vossen E.A."/>
            <person name="Wu Y."/>
            <person name="Guo J."/>
            <person name="He J."/>
            <person name="Jia Z."/>
            <person name="Ren Y."/>
            <person name="Tian G."/>
            <person name="Lu Y."/>
            <person name="Ruan J."/>
            <person name="Qian W."/>
            <person name="Wang M."/>
            <person name="Huang Q."/>
            <person name="Li B."/>
            <person name="Xuan Z."/>
            <person name="Cao J."/>
            <person name="Asan"/>
            <person name="Wu Z."/>
            <person name="Zhang J."/>
            <person name="Cai Q."/>
            <person name="Bai Y."/>
            <person name="Zhao B."/>
            <person name="Han Y."/>
            <person name="Li Y."/>
            <person name="Li X."/>
            <person name="Wang S."/>
            <person name="Shi Q."/>
            <person name="Liu S."/>
            <person name="Cho W.K."/>
            <person name="Kim J.Y."/>
            <person name="Xu Y."/>
            <person name="Heller-Uszynska K."/>
            <person name="Miao H."/>
            <person name="Cheng Z."/>
            <person name="Zhang S."/>
            <person name="Wu J."/>
            <person name="Yang Y."/>
            <person name="Kang H."/>
            <person name="Li M."/>
            <person name="Liang H."/>
            <person name="Ren X."/>
            <person name="Shi Z."/>
            <person name="Wen M."/>
            <person name="Jian M."/>
            <person name="Yang H."/>
            <person name="Zhang G."/>
            <person name="Yang Z."/>
            <person name="Chen R."/>
            <person name="Liu S."/>
            <person name="Li J."/>
            <person name="Ma L."/>
            <person name="Liu H."/>
            <person name="Zhou Y."/>
            <person name="Zhao J."/>
            <person name="Fang X."/>
            <person name="Li G."/>
            <person name="Fang L."/>
            <person name="Li Y."/>
            <person name="Liu D."/>
            <person name="Zheng H."/>
            <person name="Zhang Y."/>
            <person name="Qin N."/>
            <person name="Li Z."/>
            <person name="Yang G."/>
            <person name="Yang S."/>
            <person name="Bolund L."/>
            <person name="Kristiansen K."/>
            <person name="Zheng H."/>
            <person name="Li S."/>
            <person name="Zhang X."/>
            <person name="Yang H."/>
            <person name="Wang J."/>
            <person name="Sun R."/>
            <person name="Zhang B."/>
            <person name="Jiang S."/>
            <person name="Wang J."/>
            <person name="Du Y."/>
            <person name="Li S."/>
        </authorList>
    </citation>
    <scope>NUCLEOTIDE SEQUENCE [LARGE SCALE GENOMIC DNA]</scope>
    <source>
        <strain evidence="2">cv. 9930</strain>
    </source>
</reference>
<reference evidence="1 2" key="2">
    <citation type="journal article" date="2009" name="PLoS ONE">
        <title>An integrated genetic and cytogenetic map of the cucumber genome.</title>
        <authorList>
            <person name="Ren Y."/>
            <person name="Zhang Z."/>
            <person name="Liu J."/>
            <person name="Staub J.E."/>
            <person name="Han Y."/>
            <person name="Cheng Z."/>
            <person name="Li X."/>
            <person name="Lu J."/>
            <person name="Miao H."/>
            <person name="Kang H."/>
            <person name="Xie B."/>
            <person name="Gu X."/>
            <person name="Wang X."/>
            <person name="Du Y."/>
            <person name="Jin W."/>
            <person name="Huang S."/>
        </authorList>
    </citation>
    <scope>NUCLEOTIDE SEQUENCE [LARGE SCALE GENOMIC DNA]</scope>
    <source>
        <strain evidence="2">cv. 9930</strain>
    </source>
</reference>
<reference evidence="1 2" key="4">
    <citation type="journal article" date="2011" name="BMC Genomics">
        <title>RNA-Seq improves annotation of protein-coding genes in the cucumber genome.</title>
        <authorList>
            <person name="Li Z."/>
            <person name="Zhang Z."/>
            <person name="Yan P."/>
            <person name="Huang S."/>
            <person name="Fei Z."/>
            <person name="Lin K."/>
        </authorList>
    </citation>
    <scope>NUCLEOTIDE SEQUENCE [LARGE SCALE GENOMIC DNA]</scope>
    <source>
        <strain evidence="2">cv. 9930</strain>
    </source>
</reference>